<evidence type="ECO:0000256" key="1">
    <source>
        <dbReference type="ARBA" id="ARBA00001974"/>
    </source>
</evidence>
<evidence type="ECO:0000256" key="3">
    <source>
        <dbReference type="ARBA" id="ARBA00022630"/>
    </source>
</evidence>
<dbReference type="PANTHER" id="PTHR42973">
    <property type="entry name" value="BINDING OXIDOREDUCTASE, PUTATIVE (AFU_ORTHOLOGUE AFUA_1G17690)-RELATED"/>
    <property type="match status" value="1"/>
</dbReference>
<evidence type="ECO:0000313" key="8">
    <source>
        <dbReference type="Proteomes" id="UP001162834"/>
    </source>
</evidence>
<dbReference type="Gene3D" id="3.40.462.20">
    <property type="match status" value="1"/>
</dbReference>
<reference evidence="7" key="1">
    <citation type="journal article" date="2022" name="Int. J. Syst. Evol. Microbiol.">
        <title>Pseudomonas aegrilactucae sp. nov. and Pseudomonas morbosilactucae sp. nov., pathogens causing bacterial rot of lettuce in Japan.</title>
        <authorList>
            <person name="Sawada H."/>
            <person name="Fujikawa T."/>
            <person name="Satou M."/>
        </authorList>
    </citation>
    <scope>NUCLEOTIDE SEQUENCE</scope>
    <source>
        <strain evidence="7">0166_1</strain>
    </source>
</reference>
<dbReference type="PANTHER" id="PTHR42973:SF39">
    <property type="entry name" value="FAD-BINDING PCMH-TYPE DOMAIN-CONTAINING PROTEIN"/>
    <property type="match status" value="1"/>
</dbReference>
<dbReference type="EMBL" id="CP087164">
    <property type="protein sequence ID" value="UGS38535.1"/>
    <property type="molecule type" value="Genomic_DNA"/>
</dbReference>
<dbReference type="InterPro" id="IPR050416">
    <property type="entry name" value="FAD-linked_Oxidoreductase"/>
</dbReference>
<dbReference type="Pfam" id="PF01565">
    <property type="entry name" value="FAD_binding_4"/>
    <property type="match status" value="1"/>
</dbReference>
<evidence type="ECO:0000256" key="2">
    <source>
        <dbReference type="ARBA" id="ARBA00005466"/>
    </source>
</evidence>
<evidence type="ECO:0000256" key="5">
    <source>
        <dbReference type="ARBA" id="ARBA00023002"/>
    </source>
</evidence>
<dbReference type="InterPro" id="IPR016169">
    <property type="entry name" value="FAD-bd_PCMH_sub2"/>
</dbReference>
<comment type="similarity">
    <text evidence="2">Belongs to the oxygen-dependent FAD-linked oxidoreductase family.</text>
</comment>
<feature type="domain" description="FAD-binding PCMH-type" evidence="6">
    <location>
        <begin position="32"/>
        <end position="202"/>
    </location>
</feature>
<gene>
    <name evidence="7" type="primary">mcrA_3</name>
    <name evidence="7" type="ORF">DSM104329_04965</name>
</gene>
<evidence type="ECO:0000259" key="6">
    <source>
        <dbReference type="PROSITE" id="PS51387"/>
    </source>
</evidence>
<dbReference type="InterPro" id="IPR006093">
    <property type="entry name" value="Oxy_OxRdtase_FAD_BS"/>
</dbReference>
<organism evidence="7 8">
    <name type="scientific">Capillimicrobium parvum</name>
    <dbReference type="NCBI Taxonomy" id="2884022"/>
    <lineage>
        <taxon>Bacteria</taxon>
        <taxon>Bacillati</taxon>
        <taxon>Actinomycetota</taxon>
        <taxon>Thermoleophilia</taxon>
        <taxon>Solirubrobacterales</taxon>
        <taxon>Capillimicrobiaceae</taxon>
        <taxon>Capillimicrobium</taxon>
    </lineage>
</organism>
<dbReference type="Gene3D" id="3.30.43.10">
    <property type="entry name" value="Uridine Diphospho-n-acetylenolpyruvylglucosamine Reductase, domain 2"/>
    <property type="match status" value="1"/>
</dbReference>
<evidence type="ECO:0000256" key="4">
    <source>
        <dbReference type="ARBA" id="ARBA00022827"/>
    </source>
</evidence>
<evidence type="ECO:0000313" key="7">
    <source>
        <dbReference type="EMBL" id="UGS38535.1"/>
    </source>
</evidence>
<proteinExistence type="inferred from homology"/>
<keyword evidence="3" id="KW-0285">Flavoprotein</keyword>
<dbReference type="InterPro" id="IPR036318">
    <property type="entry name" value="FAD-bd_PCMH-like_sf"/>
</dbReference>
<dbReference type="SUPFAM" id="SSF56176">
    <property type="entry name" value="FAD-binding/transporter-associated domain-like"/>
    <property type="match status" value="1"/>
</dbReference>
<comment type="cofactor">
    <cofactor evidence="1">
        <name>FAD</name>
        <dbReference type="ChEBI" id="CHEBI:57692"/>
    </cofactor>
</comment>
<dbReference type="AlphaFoldDB" id="A0A9E7C2G4"/>
<keyword evidence="4" id="KW-0274">FAD</keyword>
<dbReference type="EC" id="1.5.3.-" evidence="7"/>
<sequence>MTTSPLAETLPTVVTPGDATYDEQRRGWNLAADQRPAAIVTATTAEEVRAAVAYAAEHELTVAVQGTGHRAVAVPSLERSLLLRTELHDSIEIDVAARRARVKAGALWEHVVEAAAPHGLACLHGSSPNVGVVGYLLGGGLSFYARRYGVASNHVTAIELVTAEAELRRVDAERDPDLFWALRGGGGGFGVVTAIELDLQPIETVYAGIAFYDVHDAPAVLRAWRDWCETAPDAVTTSFRILALPPVPEVPEPVRGRTVAAVDGIALVDQQTGAELLAPLRAAAPPIIDAWTVMPAAAALRVHGDPEPPLPCLSGTSTLGELDDAALDAFLTVTGEGSGSPLLMAELRQLGGAVAQAPAGAGVTGAIPGAFVFYGVGVPATPELAEAIPARADTIVETLRPWSTGRQTLNFVDQDGPATDVHEAAAYARLVRTRRRWDPQRRFLTSHAIV</sequence>
<keyword evidence="5 7" id="KW-0560">Oxidoreductase</keyword>
<dbReference type="KEGG" id="sbae:DSM104329_04965"/>
<name>A0A9E7C2G4_9ACTN</name>
<dbReference type="PROSITE" id="PS51387">
    <property type="entry name" value="FAD_PCMH"/>
    <property type="match status" value="1"/>
</dbReference>
<dbReference type="GO" id="GO:0071949">
    <property type="term" value="F:FAD binding"/>
    <property type="evidence" value="ECO:0007669"/>
    <property type="project" value="InterPro"/>
</dbReference>
<dbReference type="InterPro" id="IPR016166">
    <property type="entry name" value="FAD-bd_PCMH"/>
</dbReference>
<keyword evidence="8" id="KW-1185">Reference proteome</keyword>
<protein>
    <submittedName>
        <fullName evidence="7">Mitomycin radical oxidase</fullName>
        <ecNumber evidence="7">1.5.3.-</ecNumber>
    </submittedName>
</protein>
<accession>A0A9E7C2G4</accession>
<dbReference type="Gene3D" id="3.30.465.10">
    <property type="match status" value="1"/>
</dbReference>
<dbReference type="PROSITE" id="PS00862">
    <property type="entry name" value="OX2_COVAL_FAD"/>
    <property type="match status" value="1"/>
</dbReference>
<dbReference type="GO" id="GO:0016491">
    <property type="term" value="F:oxidoreductase activity"/>
    <property type="evidence" value="ECO:0007669"/>
    <property type="project" value="UniProtKB-KW"/>
</dbReference>
<dbReference type="InterPro" id="IPR006094">
    <property type="entry name" value="Oxid_FAD_bind_N"/>
</dbReference>
<dbReference type="InterPro" id="IPR016167">
    <property type="entry name" value="FAD-bd_PCMH_sub1"/>
</dbReference>
<dbReference type="RefSeq" id="WP_259312556.1">
    <property type="nucleotide sequence ID" value="NZ_CP087164.1"/>
</dbReference>
<dbReference type="Proteomes" id="UP001162834">
    <property type="component" value="Chromosome"/>
</dbReference>